<dbReference type="EMBL" id="DS017006">
    <property type="protein sequence ID" value="KMU88579.1"/>
    <property type="molecule type" value="Genomic_DNA"/>
</dbReference>
<dbReference type="Proteomes" id="UP000054563">
    <property type="component" value="Unassembled WGS sequence"/>
</dbReference>
<evidence type="ECO:0000313" key="3">
    <source>
        <dbReference type="Proteomes" id="UP000054563"/>
    </source>
</evidence>
<dbReference type="AlphaFoldDB" id="A0A0J8RWT0"/>
<feature type="compositionally biased region" description="Basic and acidic residues" evidence="1">
    <location>
        <begin position="8"/>
        <end position="22"/>
    </location>
</feature>
<feature type="compositionally biased region" description="Polar residues" evidence="1">
    <location>
        <begin position="86"/>
        <end position="96"/>
    </location>
</feature>
<gene>
    <name evidence="2" type="ORF">CIHG_06518</name>
</gene>
<feature type="compositionally biased region" description="Basic and acidic residues" evidence="1">
    <location>
        <begin position="58"/>
        <end position="85"/>
    </location>
</feature>
<proteinExistence type="predicted"/>
<protein>
    <submittedName>
        <fullName evidence="2">Uncharacterized protein</fullName>
    </submittedName>
</protein>
<reference evidence="3" key="1">
    <citation type="journal article" date="2010" name="Genome Res.">
        <title>Population genomic sequencing of Coccidioides fungi reveals recent hybridization and transposon control.</title>
        <authorList>
            <person name="Neafsey D.E."/>
            <person name="Barker B.M."/>
            <person name="Sharpton T.J."/>
            <person name="Stajich J.E."/>
            <person name="Park D.J."/>
            <person name="Whiston E."/>
            <person name="Hung C.-Y."/>
            <person name="McMahan C."/>
            <person name="White J."/>
            <person name="Sykes S."/>
            <person name="Heiman D."/>
            <person name="Young S."/>
            <person name="Zeng Q."/>
            <person name="Abouelleil A."/>
            <person name="Aftuck L."/>
            <person name="Bessette D."/>
            <person name="Brown A."/>
            <person name="FitzGerald M."/>
            <person name="Lui A."/>
            <person name="Macdonald J.P."/>
            <person name="Priest M."/>
            <person name="Orbach M.J."/>
            <person name="Galgiani J.N."/>
            <person name="Kirkland T.N."/>
            <person name="Cole G.T."/>
            <person name="Birren B.W."/>
            <person name="Henn M.R."/>
            <person name="Taylor J.W."/>
            <person name="Rounsley S.D."/>
        </authorList>
    </citation>
    <scope>NUCLEOTIDE SEQUENCE [LARGE SCALE GENOMIC DNA]</scope>
    <source>
        <strain evidence="3">H538.4</strain>
    </source>
</reference>
<name>A0A0J8RWT0_COCIT</name>
<organism evidence="2 3">
    <name type="scientific">Coccidioides immitis H538.4</name>
    <dbReference type="NCBI Taxonomy" id="396776"/>
    <lineage>
        <taxon>Eukaryota</taxon>
        <taxon>Fungi</taxon>
        <taxon>Dikarya</taxon>
        <taxon>Ascomycota</taxon>
        <taxon>Pezizomycotina</taxon>
        <taxon>Eurotiomycetes</taxon>
        <taxon>Eurotiomycetidae</taxon>
        <taxon>Onygenales</taxon>
        <taxon>Onygenaceae</taxon>
        <taxon>Coccidioides</taxon>
    </lineage>
</organism>
<feature type="region of interest" description="Disordered" evidence="1">
    <location>
        <begin position="58"/>
        <end position="112"/>
    </location>
</feature>
<evidence type="ECO:0000256" key="1">
    <source>
        <dbReference type="SAM" id="MobiDB-lite"/>
    </source>
</evidence>
<evidence type="ECO:0000313" key="2">
    <source>
        <dbReference type="EMBL" id="KMU88579.1"/>
    </source>
</evidence>
<dbReference type="VEuPathDB" id="FungiDB:CIHG_06518"/>
<feature type="region of interest" description="Disordered" evidence="1">
    <location>
        <begin position="1"/>
        <end position="23"/>
    </location>
</feature>
<sequence>MIQAGLRSRLEGRTVEKPDARPRLSSLVSHNWLSMLIEEFGNGSFAILDEYFGYRSARGREPRDSKVKPESLRLQERKKAKEKSTKTAQRAATQSGRRAKSSKDERERQNGK</sequence>
<accession>A0A0J8RWT0</accession>
<feature type="compositionally biased region" description="Basic and acidic residues" evidence="1">
    <location>
        <begin position="101"/>
        <end position="112"/>
    </location>
</feature>